<dbReference type="InterPro" id="IPR017441">
    <property type="entry name" value="Protein_kinase_ATP_BS"/>
</dbReference>
<feature type="region of interest" description="Disordered" evidence="2">
    <location>
        <begin position="366"/>
        <end position="392"/>
    </location>
</feature>
<keyword evidence="4" id="KW-1185">Reference proteome</keyword>
<evidence type="ECO:0000256" key="2">
    <source>
        <dbReference type="SAM" id="MobiDB-lite"/>
    </source>
</evidence>
<dbReference type="PROSITE" id="PS50011">
    <property type="entry name" value="PROTEIN_KINASE_DOM"/>
    <property type="match status" value="1"/>
</dbReference>
<feature type="domain" description="Protein kinase" evidence="3">
    <location>
        <begin position="13"/>
        <end position="301"/>
    </location>
</feature>
<evidence type="ECO:0000313" key="5">
    <source>
        <dbReference type="WBParaSite" id="scf7180000419666.g4157"/>
    </source>
</evidence>
<dbReference type="GO" id="GO:0005524">
    <property type="term" value="F:ATP binding"/>
    <property type="evidence" value="ECO:0007669"/>
    <property type="project" value="UniProtKB-UniRule"/>
</dbReference>
<keyword evidence="1" id="KW-0547">Nucleotide-binding</keyword>
<dbReference type="InterPro" id="IPR000719">
    <property type="entry name" value="Prot_kinase_dom"/>
</dbReference>
<dbReference type="PANTHER" id="PTHR11909">
    <property type="entry name" value="CASEIN KINASE-RELATED"/>
    <property type="match status" value="1"/>
</dbReference>
<proteinExistence type="predicted"/>
<organism evidence="4 5">
    <name type="scientific">Meloidogyne floridensis</name>
    <dbReference type="NCBI Taxonomy" id="298350"/>
    <lineage>
        <taxon>Eukaryota</taxon>
        <taxon>Metazoa</taxon>
        <taxon>Ecdysozoa</taxon>
        <taxon>Nematoda</taxon>
        <taxon>Chromadorea</taxon>
        <taxon>Rhabditida</taxon>
        <taxon>Tylenchina</taxon>
        <taxon>Tylenchomorpha</taxon>
        <taxon>Tylenchoidea</taxon>
        <taxon>Meloidogynidae</taxon>
        <taxon>Meloidogyninae</taxon>
        <taxon>Meloidogyne</taxon>
    </lineage>
</organism>
<feature type="binding site" evidence="1">
    <location>
        <position position="46"/>
    </location>
    <ligand>
        <name>ATP</name>
        <dbReference type="ChEBI" id="CHEBI:30616"/>
    </ligand>
</feature>
<dbReference type="AlphaFoldDB" id="A0A915NKV2"/>
<dbReference type="InterPro" id="IPR011009">
    <property type="entry name" value="Kinase-like_dom_sf"/>
</dbReference>
<dbReference type="Pfam" id="PF00069">
    <property type="entry name" value="Pkinase"/>
    <property type="match status" value="1"/>
</dbReference>
<keyword evidence="1" id="KW-0067">ATP-binding</keyword>
<dbReference type="GO" id="GO:0004672">
    <property type="term" value="F:protein kinase activity"/>
    <property type="evidence" value="ECO:0007669"/>
    <property type="project" value="InterPro"/>
</dbReference>
<dbReference type="SUPFAM" id="SSF56112">
    <property type="entry name" value="Protein kinase-like (PK-like)"/>
    <property type="match status" value="1"/>
</dbReference>
<evidence type="ECO:0000313" key="4">
    <source>
        <dbReference type="Proteomes" id="UP000887560"/>
    </source>
</evidence>
<reference evidence="5" key="1">
    <citation type="submission" date="2022-11" db="UniProtKB">
        <authorList>
            <consortium name="WormBaseParasite"/>
        </authorList>
    </citation>
    <scope>IDENTIFICATION</scope>
</reference>
<dbReference type="InterPro" id="IPR050235">
    <property type="entry name" value="CK1_Ser-Thr_kinase"/>
</dbReference>
<dbReference type="SMART" id="SM00220">
    <property type="entry name" value="S_TKc"/>
    <property type="match status" value="1"/>
</dbReference>
<protein>
    <submittedName>
        <fullName evidence="5">Protein kinase domain-containing protein</fullName>
    </submittedName>
</protein>
<evidence type="ECO:0000259" key="3">
    <source>
        <dbReference type="PROSITE" id="PS50011"/>
    </source>
</evidence>
<dbReference type="PROSITE" id="PS00107">
    <property type="entry name" value="PROTEIN_KINASE_ATP"/>
    <property type="match status" value="1"/>
</dbReference>
<dbReference type="Gene3D" id="1.10.510.10">
    <property type="entry name" value="Transferase(Phosphotransferase) domain 1"/>
    <property type="match status" value="1"/>
</dbReference>
<accession>A0A915NKV2</accession>
<dbReference type="WBParaSite" id="scf7180000419666.g4157">
    <property type="protein sequence ID" value="scf7180000419666.g4157"/>
    <property type="gene ID" value="scf7180000419666.g4157"/>
</dbReference>
<name>A0A915NKV2_9BILA</name>
<sequence length="392" mass="44624">MGKLNIPKTIGIWSVQALIGTGAFGSVFLVRTEVKGSKRFGYAAMKVEKRRKHREEEVLRMEVWVLKKLQGIPSFCTIYNLGQTAEFTYVVMTLLGKPIDDLRRMQPKRKFSTVTTLRIGIQLMKAFCALHRAGFIHRDVKPANIAAGHKRADVIYLFDFGLARLIYTDENMTTLRPRRKKVAFRGTYRYCSLNAQKCIDQGRVDDIWSVMYTLIECKKRKLPWTGIKPRQCQTLKESITSAELLEGCPPSFARIIEHLTPLGFVDEPNYDSLVQWLNEDLQADPDANSVFDWQRGSSASFRRMSADVTGSDPEASFSLMFVRSETVQTEESLFTTLAVSDEEDGSTVEYDDTIENMPSDKKIMNIESVKEKQKKGAAEKEMTTNPPEDKKK</sequence>
<evidence type="ECO:0000256" key="1">
    <source>
        <dbReference type="PROSITE-ProRule" id="PRU10141"/>
    </source>
</evidence>
<dbReference type="Proteomes" id="UP000887560">
    <property type="component" value="Unplaced"/>
</dbReference>